<dbReference type="Proteomes" id="UP000799764">
    <property type="component" value="Unassembled WGS sequence"/>
</dbReference>
<sequence length="91" mass="10324">MTAPQAERMLIAAEEKNTSTIAEKYLEDDNDSDRRGGAGTAQQQAHCPDRRVRCDVAVPHCRITHVHSHHAHYLNELTTCHAFDLIYQQDL</sequence>
<protein>
    <submittedName>
        <fullName evidence="1">Uncharacterized protein</fullName>
    </submittedName>
</protein>
<keyword evidence="2" id="KW-1185">Reference proteome</keyword>
<evidence type="ECO:0000313" key="2">
    <source>
        <dbReference type="Proteomes" id="UP000799764"/>
    </source>
</evidence>
<reference evidence="1" key="1">
    <citation type="journal article" date="2020" name="Stud. Mycol.">
        <title>101 Dothideomycetes genomes: a test case for predicting lifestyles and emergence of pathogens.</title>
        <authorList>
            <person name="Haridas S."/>
            <person name="Albert R."/>
            <person name="Binder M."/>
            <person name="Bloem J."/>
            <person name="Labutti K."/>
            <person name="Salamov A."/>
            <person name="Andreopoulos B."/>
            <person name="Baker S."/>
            <person name="Barry K."/>
            <person name="Bills G."/>
            <person name="Bluhm B."/>
            <person name="Cannon C."/>
            <person name="Castanera R."/>
            <person name="Culley D."/>
            <person name="Daum C."/>
            <person name="Ezra D."/>
            <person name="Gonzalez J."/>
            <person name="Henrissat B."/>
            <person name="Kuo A."/>
            <person name="Liang C."/>
            <person name="Lipzen A."/>
            <person name="Lutzoni F."/>
            <person name="Magnuson J."/>
            <person name="Mondo S."/>
            <person name="Nolan M."/>
            <person name="Ohm R."/>
            <person name="Pangilinan J."/>
            <person name="Park H.-J."/>
            <person name="Ramirez L."/>
            <person name="Alfaro M."/>
            <person name="Sun H."/>
            <person name="Tritt A."/>
            <person name="Yoshinaga Y."/>
            <person name="Zwiers L.-H."/>
            <person name="Turgeon B."/>
            <person name="Goodwin S."/>
            <person name="Spatafora J."/>
            <person name="Crous P."/>
            <person name="Grigoriev I."/>
        </authorList>
    </citation>
    <scope>NUCLEOTIDE SEQUENCE</scope>
    <source>
        <strain evidence="1">CBS 690.94</strain>
    </source>
</reference>
<evidence type="ECO:0000313" key="1">
    <source>
        <dbReference type="EMBL" id="KAF2445414.1"/>
    </source>
</evidence>
<dbReference type="EMBL" id="MU001499">
    <property type="protein sequence ID" value="KAF2445414.1"/>
    <property type="molecule type" value="Genomic_DNA"/>
</dbReference>
<organism evidence="1 2">
    <name type="scientific">Karstenula rhodostoma CBS 690.94</name>
    <dbReference type="NCBI Taxonomy" id="1392251"/>
    <lineage>
        <taxon>Eukaryota</taxon>
        <taxon>Fungi</taxon>
        <taxon>Dikarya</taxon>
        <taxon>Ascomycota</taxon>
        <taxon>Pezizomycotina</taxon>
        <taxon>Dothideomycetes</taxon>
        <taxon>Pleosporomycetidae</taxon>
        <taxon>Pleosporales</taxon>
        <taxon>Massarineae</taxon>
        <taxon>Didymosphaeriaceae</taxon>
        <taxon>Karstenula</taxon>
    </lineage>
</organism>
<name>A0A9P4UBB9_9PLEO</name>
<dbReference type="AlphaFoldDB" id="A0A9P4UBB9"/>
<proteinExistence type="predicted"/>
<gene>
    <name evidence="1" type="ORF">P171DRAFT_265380</name>
</gene>
<accession>A0A9P4UBB9</accession>
<comment type="caution">
    <text evidence="1">The sequence shown here is derived from an EMBL/GenBank/DDBJ whole genome shotgun (WGS) entry which is preliminary data.</text>
</comment>